<gene>
    <name evidence="4" type="ORF">LG542_06580</name>
</gene>
<evidence type="ECO:0000256" key="2">
    <source>
        <dbReference type="SAM" id="Phobius"/>
    </source>
</evidence>
<reference evidence="4 5" key="1">
    <citation type="submission" date="2019-10" db="EMBL/GenBank/DDBJ databases">
        <title>Genome sequencing of Lactobacillus graminis.</title>
        <authorList>
            <person name="Kim K."/>
        </authorList>
    </citation>
    <scope>NUCLEOTIDE SEQUENCE [LARGE SCALE GENOMIC DNA]</scope>
    <source>
        <strain evidence="4 5">LG542</strain>
    </source>
</reference>
<dbReference type="RefSeq" id="WP_057908878.1">
    <property type="nucleotide sequence ID" value="NZ_CP045007.1"/>
</dbReference>
<protein>
    <submittedName>
        <fullName evidence="4">LPXTG cell wall anchor domain-containing protein</fullName>
    </submittedName>
</protein>
<keyword evidence="2" id="KW-0812">Transmembrane</keyword>
<name>A0ABX6CAM8_9LACO</name>
<dbReference type="Pfam" id="PF20609">
    <property type="entry name" value="pAdhesive_17"/>
    <property type="match status" value="1"/>
</dbReference>
<accession>A0ABX6CAM8</accession>
<evidence type="ECO:0000313" key="4">
    <source>
        <dbReference type="EMBL" id="QFP79932.1"/>
    </source>
</evidence>
<evidence type="ECO:0000256" key="1">
    <source>
        <dbReference type="SAM" id="MobiDB-lite"/>
    </source>
</evidence>
<dbReference type="NCBIfam" id="TIGR01167">
    <property type="entry name" value="LPXTG_anchor"/>
    <property type="match status" value="1"/>
</dbReference>
<keyword evidence="5" id="KW-1185">Reference proteome</keyword>
<evidence type="ECO:0000259" key="3">
    <source>
        <dbReference type="Pfam" id="PF20609"/>
    </source>
</evidence>
<proteinExistence type="predicted"/>
<sequence>MKKKRRMNQKHLLRRSLYVCSGVLLLLNSGVGVASALVINQNRVQASEISPSVGLADISILQNASLTSDTGTQMTPNAQGNYDLALKYSGTGLATVGVADKKVLVYALPAELQGKVVGGATVDIHANLLPITPGEIPGVSLLFGALGTAIDGLNAVVKIPAVKAAFDRLSTVQSLGAYQETVPATVSPDGKTISVDFTQGFGKYVHQAYVALFDTLRDAIAAIDAGGILVKPLVEALQAASAKLFDILDAIAAGTSDILDNALNANLLGSMSGTLHTTVSDPNVASTTVKAGAINNALISADVLTAIEQEGEAVTLNFPTTAVNPIENYDVAAPVITQPVAGQTQLAGQVTLAQPIPDGTTFEAVVTLPDGSTKNVPLAADGTFVVETGSLVDGQTVSAKVVATNGAYTKDSPITTATVTAAPIENPIADYDVATPTVNPLTTGDSEITGQVTLNQPIPLGTTFEAVATLPDGSKLTGIVENDGTFKIAGVDQLAAEQTVTVKVVATNGTYTKDSASVQLNVAAAPVEDPLANYQMATPTIDQARDGDTNIAGQVTLSQPIPAGTTFEAIAVLPGGRQVIGTVNADGSFAVATGDPLVAGTQVAVHIKAVNGTFAKESAPATMTVADALSTNPIENYDVPAPLVTPAVAGDKSVKGHVNLVTPIPTNTTFKALVTYEDGTTAEVKVPETGDFEVPTRTLVADEKVSIKVIAQNGMNQKESPATEITINKAVATDPLDGYTVPKPSVDPVTSTDTSVAGQITLNNPPVGTTFIANVKMADGSINKANVMPDGTFTVATGALEANAVLEVTITAQNSGYEKVSEPTTVTVSKADPLENYVVAKPSVDLIKEGDQAVTGNVTLNKPVPDGTTFEAVVTLPNGDQIKAPVNDQGQFTVPVAGIKADDKLTIEVVAHNDGFDKNSDPVNVTVDKVTPTNPLEGYGVAQPVVDPAKASDTTVTGKVALEEPIPAGTTFEAEVTLPDGSTKTGALNPDGTFTVDTGTLVAGDELIVHVIAHNGANQKESNPVHVLVAADTTTNPIENYTVNAPVVNPMTDGQTQVTGQVNLGIPIPNGTTFTAVVTLADGTTTSAPVAADGQFTVATNMLVADTTVGVKIVATNGTFTKDSSIVYQTVSPQLDTNPLANYTVNQPTVEPVTVDQTSVKGQVTLATPIPDGTTFEATVTLPNGTQKTAAVDANGNFEVVTGRLTADSDLSVKITAKNSTYTKDSENVSVTVGAAIIENPLENYDVAEPVVDPVKEGDKQVTGGVEFTKPVPDGTNFEAVVTLPNGDKVTADVDDQGHFTIPVDGIKEGDELTVEVIAHNGDHEKASDPISVTVDKAAVTNPIEDYDVATPTLNPVKAGETVVSGTVELGDFPEGTTFEAIMVMPNGRVRIVRLDSSNVAADGTFTIQTAALTAGQKIQVKIIATNGAFTKEGGIAEMTVEAANPTNPLENYNVAEPVVDPVKEGDKNVTGSVEFTKPVPDGTNFEAVVTLPNGDKVTADVDDQGHFTIPVDGIKEGDELTVEVIAHNGDNEKASDPISVTVDKAVVTNPLEDYVVAKPTVDPVKAGDKAVTGSVTFTKPIPEGTNFTAVVTLPNGIQVRVPVDENGQFAARVDGLKAGDRIIVQILAENDGYQKASVPVDILVSAGDLGNPGGNSNNGNGSGNNGTGDGTGTGNNGSGLGNGQLGGSGNGQLGGHEPGTLKPLTISSKTLNQTNSRQGTNGQYLPQTGEKATSVWSWLGMLFLTAALFIKRLVPIKRDK</sequence>
<dbReference type="InterPro" id="IPR046762">
    <property type="entry name" value="pAdhesive_17"/>
</dbReference>
<keyword evidence="2" id="KW-1133">Transmembrane helix</keyword>
<dbReference type="Proteomes" id="UP000326334">
    <property type="component" value="Chromosome"/>
</dbReference>
<feature type="domain" description="Putative adhesive" evidence="3">
    <location>
        <begin position="54"/>
        <end position="310"/>
    </location>
</feature>
<keyword evidence="2" id="KW-0472">Membrane</keyword>
<feature type="transmembrane region" description="Helical" evidence="2">
    <location>
        <begin position="1736"/>
        <end position="1755"/>
    </location>
</feature>
<evidence type="ECO:0000313" key="5">
    <source>
        <dbReference type="Proteomes" id="UP000326334"/>
    </source>
</evidence>
<feature type="compositionally biased region" description="Gly residues" evidence="1">
    <location>
        <begin position="1661"/>
        <end position="1698"/>
    </location>
</feature>
<dbReference type="EMBL" id="CP045007">
    <property type="protein sequence ID" value="QFP79932.1"/>
    <property type="molecule type" value="Genomic_DNA"/>
</dbReference>
<organism evidence="4 5">
    <name type="scientific">Latilactobacillus graminis</name>
    <dbReference type="NCBI Taxonomy" id="60519"/>
    <lineage>
        <taxon>Bacteria</taxon>
        <taxon>Bacillati</taxon>
        <taxon>Bacillota</taxon>
        <taxon>Bacilli</taxon>
        <taxon>Lactobacillales</taxon>
        <taxon>Lactobacillaceae</taxon>
        <taxon>Latilactobacillus</taxon>
    </lineage>
</organism>
<feature type="region of interest" description="Disordered" evidence="1">
    <location>
        <begin position="1652"/>
        <end position="1705"/>
    </location>
</feature>